<evidence type="ECO:0000313" key="2">
    <source>
        <dbReference type="Proteomes" id="UP000016496"/>
    </source>
</evidence>
<dbReference type="PATRIC" id="fig|1321819.3.peg.1751"/>
<dbReference type="AlphaFoldDB" id="U2C490"/>
<dbReference type="Proteomes" id="UP000016496">
    <property type="component" value="Unassembled WGS sequence"/>
</dbReference>
<dbReference type="OrthoDB" id="1050775at2"/>
<comment type="caution">
    <text evidence="1">The sequence shown here is derived from an EMBL/GenBank/DDBJ whole genome shotgun (WGS) entry which is preliminary data.</text>
</comment>
<proteinExistence type="predicted"/>
<dbReference type="EMBL" id="AWSV01000097">
    <property type="protein sequence ID" value="ERI85274.1"/>
    <property type="molecule type" value="Genomic_DNA"/>
</dbReference>
<evidence type="ECO:0000313" key="1">
    <source>
        <dbReference type="EMBL" id="ERI85274.1"/>
    </source>
</evidence>
<accession>U2C490</accession>
<dbReference type="HOGENOM" id="CLU_345047_0_0_10"/>
<gene>
    <name evidence="1" type="ORF">HMPREF1981_01892</name>
</gene>
<dbReference type="PROSITE" id="PS51257">
    <property type="entry name" value="PROKAR_LIPOPROTEIN"/>
    <property type="match status" value="1"/>
</dbReference>
<reference evidence="1 2" key="1">
    <citation type="submission" date="2013-08" db="EMBL/GenBank/DDBJ databases">
        <authorList>
            <person name="Weinstock G."/>
            <person name="Sodergren E."/>
            <person name="Wylie T."/>
            <person name="Fulton L."/>
            <person name="Fulton R."/>
            <person name="Fronick C."/>
            <person name="O'Laughlin M."/>
            <person name="Godfrey J."/>
            <person name="Miner T."/>
            <person name="Herter B."/>
            <person name="Appelbaum E."/>
            <person name="Cordes M."/>
            <person name="Lek S."/>
            <person name="Wollam A."/>
            <person name="Pepin K.H."/>
            <person name="Palsikar V.B."/>
            <person name="Mitreva M."/>
            <person name="Wilson R.K."/>
        </authorList>
    </citation>
    <scope>NUCLEOTIDE SEQUENCE [LARGE SCALE GENOMIC DNA]</scope>
    <source>
        <strain evidence="1 2">F0041</strain>
    </source>
</reference>
<organism evidence="1 2">
    <name type="scientific">Bacteroides pyogenes F0041</name>
    <dbReference type="NCBI Taxonomy" id="1321819"/>
    <lineage>
        <taxon>Bacteria</taxon>
        <taxon>Pseudomonadati</taxon>
        <taxon>Bacteroidota</taxon>
        <taxon>Bacteroidia</taxon>
        <taxon>Bacteroidales</taxon>
        <taxon>Bacteroidaceae</taxon>
        <taxon>Bacteroides</taxon>
    </lineage>
</organism>
<sequence length="774" mass="84243">MMKTDLIKRIAKQMASNVILYTTVLLLAVACRNDEPVPSPALNPPTGQDKAQVTIAIHIPGMRTPGTRAVNDETLGFPISVLAFKVEGGQEKLKFMKVFQTQSDPGAPDVNTGSNPFAMHLRGIDEGDYNRLCILTSTDVTGKLTAGTSTFDNLKQLDITGGMDPATGQYVKNEIPMYGELKLATQNGISIKAGVPKVFTEEVKFLRAMARIEVKKQHGPGTVDAVLEKVYFCRSVKNGRIYGDKDNYTTTLNLPGSLEANITPVDCGSISPANMTVEQNLSTPIYAYEQPASGTIGTDGARIIVKITGFHSGFYPIDFIDDGTHGKPKGTPIPIRRNHKYLFNITAVNAPGYATLQEALQSKEIFTNENGITATLLTVDESMKNIIFNSGYYLTISEDKITEWTDSPLTRQITVQTDVPSGFSIACYNQDGSPITDSWLTSSSAGGGANAPQQFTISLNGNYRGRTGYLEISAGRLEARVKVILNPIPLMYVAEHGLVGGYTGAGGYAVISTNDAENSPAQKEPEVRWATSHNNDQNGCYPCYLTNGSYHSIVNPNRKNLFADHPFLAGYHMPAAEEINGIFSNLNFQLSSGLNSVDGVMPVRYGNISKTYYCEIKSDGGPIAYGLHLQSAAGGLGTDYPGAPDDSERCAYRYEAVGTPGNNNNYFHLKVSSVWVGDDYSVDIDAVANESFWNARRTHTVTRIFPNPGQIANYNDPVYHQGSLLHRGSLRFYYWIATPPLADTNYESGNLSHLPGNTNRNAMQGMAVRPFLNP</sequence>
<protein>
    <recommendedName>
        <fullName evidence="3">Major fimbrial subunit protein N-terminal domain-containing protein</fullName>
    </recommendedName>
</protein>
<dbReference type="RefSeq" id="WP_021645371.1">
    <property type="nucleotide sequence ID" value="NZ_KE993104.1"/>
</dbReference>
<evidence type="ECO:0008006" key="3">
    <source>
        <dbReference type="Google" id="ProtNLM"/>
    </source>
</evidence>
<name>U2C490_9BACE</name>